<dbReference type="PANTHER" id="PTHR35526:SF3">
    <property type="entry name" value="ANTI-SIGMA-F FACTOR RSBW"/>
    <property type="match status" value="1"/>
</dbReference>
<feature type="domain" description="Histidine kinase/HSP90-like ATPase" evidence="2">
    <location>
        <begin position="32"/>
        <end position="145"/>
    </location>
</feature>
<dbReference type="Proteomes" id="UP000002357">
    <property type="component" value="Chromosome"/>
</dbReference>
<sequence>MDHRTGLIDRHGGAQGWHTVPWAAVCYEGAPSSIADARRFTGDFLRRTRARPGVAVPADAVRTAQLVVSELVTNACKYAPGPCLLELEVSRGVLEITVRDASPALPVVGAAGGPERIGRHGLEIVLALSESFEARREPVGKRVLARLALRA</sequence>
<dbReference type="Gene3D" id="3.30.565.10">
    <property type="entry name" value="Histidine kinase-like ATPase, C-terminal domain"/>
    <property type="match status" value="1"/>
</dbReference>
<organism evidence="3 4">
    <name type="scientific">Streptomyces clavuligerus</name>
    <dbReference type="NCBI Taxonomy" id="1901"/>
    <lineage>
        <taxon>Bacteria</taxon>
        <taxon>Bacillati</taxon>
        <taxon>Actinomycetota</taxon>
        <taxon>Actinomycetes</taxon>
        <taxon>Kitasatosporales</taxon>
        <taxon>Streptomycetaceae</taxon>
        <taxon>Streptomyces</taxon>
    </lineage>
</organism>
<name>E2QA93_STRCL</name>
<evidence type="ECO:0000259" key="2">
    <source>
        <dbReference type="Pfam" id="PF13581"/>
    </source>
</evidence>
<dbReference type="GO" id="GO:0004674">
    <property type="term" value="F:protein serine/threonine kinase activity"/>
    <property type="evidence" value="ECO:0007669"/>
    <property type="project" value="UniProtKB-KW"/>
</dbReference>
<dbReference type="InterPro" id="IPR003594">
    <property type="entry name" value="HATPase_dom"/>
</dbReference>
<keyword evidence="1" id="KW-0808">Transferase</keyword>
<evidence type="ECO:0000256" key="1">
    <source>
        <dbReference type="ARBA" id="ARBA00022527"/>
    </source>
</evidence>
<dbReference type="Pfam" id="PF13581">
    <property type="entry name" value="HATPase_c_2"/>
    <property type="match status" value="1"/>
</dbReference>
<gene>
    <name evidence="3" type="ORF">SCLAV_4720</name>
</gene>
<dbReference type="InterPro" id="IPR036890">
    <property type="entry name" value="HATPase_C_sf"/>
</dbReference>
<protein>
    <submittedName>
        <fullName evidence="3">Putative regulatory protein</fullName>
    </submittedName>
</protein>
<dbReference type="AlphaFoldDB" id="E2QA93"/>
<proteinExistence type="predicted"/>
<accession>E2QA93</accession>
<evidence type="ECO:0000313" key="4">
    <source>
        <dbReference type="Proteomes" id="UP000002357"/>
    </source>
</evidence>
<dbReference type="PANTHER" id="PTHR35526">
    <property type="entry name" value="ANTI-SIGMA-F FACTOR RSBW-RELATED"/>
    <property type="match status" value="1"/>
</dbReference>
<dbReference type="SUPFAM" id="SSF55874">
    <property type="entry name" value="ATPase domain of HSP90 chaperone/DNA topoisomerase II/histidine kinase"/>
    <property type="match status" value="1"/>
</dbReference>
<dbReference type="OrthoDB" id="4304137at2"/>
<keyword evidence="4" id="KW-1185">Reference proteome</keyword>
<dbReference type="CDD" id="cd16936">
    <property type="entry name" value="HATPase_RsbW-like"/>
    <property type="match status" value="1"/>
</dbReference>
<dbReference type="RefSeq" id="WP_003962127.1">
    <property type="nucleotide sequence ID" value="NZ_CM000913.1"/>
</dbReference>
<dbReference type="GeneID" id="93728825"/>
<dbReference type="KEGG" id="sclf:BB341_05305"/>
<dbReference type="STRING" id="1901.BB341_05305"/>
<dbReference type="EMBL" id="CM000913">
    <property type="protein sequence ID" value="EFG09792.1"/>
    <property type="molecule type" value="Genomic_DNA"/>
</dbReference>
<dbReference type="eggNOG" id="ENOG502ZEEN">
    <property type="taxonomic scope" value="Bacteria"/>
</dbReference>
<keyword evidence="1" id="KW-0418">Kinase</keyword>
<keyword evidence="1" id="KW-0723">Serine/threonine-protein kinase</keyword>
<dbReference type="InterPro" id="IPR050267">
    <property type="entry name" value="Anti-sigma-factor_SerPK"/>
</dbReference>
<reference evidence="3 4" key="1">
    <citation type="journal article" date="2010" name="Genome Biol. Evol.">
        <title>The sequence of a 1.8-mb bacterial linear plasmid reveals a rich evolutionary reservoir of secondary metabolic pathways.</title>
        <authorList>
            <person name="Medema M.H."/>
            <person name="Trefzer A."/>
            <person name="Kovalchuk A."/>
            <person name="van den Berg M."/>
            <person name="Mueller U."/>
            <person name="Heijne W."/>
            <person name="Wu L."/>
            <person name="Alam M.T."/>
            <person name="Ronning C.M."/>
            <person name="Nierman W.C."/>
            <person name="Bovenberg R.A.L."/>
            <person name="Breitling R."/>
            <person name="Takano E."/>
        </authorList>
    </citation>
    <scope>NUCLEOTIDE SEQUENCE [LARGE SCALE GENOMIC DNA]</scope>
    <source>
        <strain evidence="4">ATCC 27064 / DSM 738 / JCM 4710 / NBRC 13307 / NCIMB 12785 / NRRL 3585 / VKM Ac-602</strain>
    </source>
</reference>
<evidence type="ECO:0000313" key="3">
    <source>
        <dbReference type="EMBL" id="EFG09792.1"/>
    </source>
</evidence>